<dbReference type="Proteomes" id="UP001054945">
    <property type="component" value="Unassembled WGS sequence"/>
</dbReference>
<dbReference type="EMBL" id="BPLR01018409">
    <property type="protein sequence ID" value="GIY99314.1"/>
    <property type="molecule type" value="Genomic_DNA"/>
</dbReference>
<evidence type="ECO:0000313" key="2">
    <source>
        <dbReference type="Proteomes" id="UP001054945"/>
    </source>
</evidence>
<comment type="caution">
    <text evidence="1">The sequence shown here is derived from an EMBL/GenBank/DDBJ whole genome shotgun (WGS) entry which is preliminary data.</text>
</comment>
<organism evidence="1 2">
    <name type="scientific">Caerostris extrusa</name>
    <name type="common">Bark spider</name>
    <name type="synonym">Caerostris bankana</name>
    <dbReference type="NCBI Taxonomy" id="172846"/>
    <lineage>
        <taxon>Eukaryota</taxon>
        <taxon>Metazoa</taxon>
        <taxon>Ecdysozoa</taxon>
        <taxon>Arthropoda</taxon>
        <taxon>Chelicerata</taxon>
        <taxon>Arachnida</taxon>
        <taxon>Araneae</taxon>
        <taxon>Araneomorphae</taxon>
        <taxon>Entelegynae</taxon>
        <taxon>Araneoidea</taxon>
        <taxon>Araneidae</taxon>
        <taxon>Caerostris</taxon>
    </lineage>
</organism>
<protein>
    <submittedName>
        <fullName evidence="1">Uncharacterized protein</fullName>
    </submittedName>
</protein>
<name>A0AAV4XZ57_CAEEX</name>
<sequence>GYVFFDIFNQASAQSPILRSPDFAASQNDASCLSFWFAPFGRGGGNCPQRLPRGADSS</sequence>
<accession>A0AAV4XZ57</accession>
<reference evidence="1 2" key="1">
    <citation type="submission" date="2021-06" db="EMBL/GenBank/DDBJ databases">
        <title>Caerostris extrusa draft genome.</title>
        <authorList>
            <person name="Kono N."/>
            <person name="Arakawa K."/>
        </authorList>
    </citation>
    <scope>NUCLEOTIDE SEQUENCE [LARGE SCALE GENOMIC DNA]</scope>
</reference>
<gene>
    <name evidence="1" type="ORF">CEXT_609611</name>
</gene>
<keyword evidence="2" id="KW-1185">Reference proteome</keyword>
<feature type="non-terminal residue" evidence="1">
    <location>
        <position position="1"/>
    </location>
</feature>
<dbReference type="AlphaFoldDB" id="A0AAV4XZ57"/>
<evidence type="ECO:0000313" key="1">
    <source>
        <dbReference type="EMBL" id="GIY99314.1"/>
    </source>
</evidence>
<proteinExistence type="predicted"/>